<feature type="binding site" evidence="5">
    <location>
        <begin position="210"/>
        <end position="211"/>
    </location>
    <ligand>
        <name>D-glyceraldehyde 3-phosphate</name>
        <dbReference type="ChEBI" id="CHEBI:59776"/>
    </ligand>
</feature>
<evidence type="ECO:0000256" key="4">
    <source>
        <dbReference type="PIRSR" id="PIRSR000149-1"/>
    </source>
</evidence>
<dbReference type="NCBIfam" id="NF033735">
    <property type="entry name" value="G3PDH_Arsen"/>
    <property type="match status" value="1"/>
</dbReference>
<evidence type="ECO:0000259" key="10">
    <source>
        <dbReference type="SMART" id="SM00846"/>
    </source>
</evidence>
<dbReference type="FunFam" id="3.30.360.10:FF:000002">
    <property type="entry name" value="Glyceraldehyde-3-phosphate dehydrogenase"/>
    <property type="match status" value="1"/>
</dbReference>
<evidence type="ECO:0000313" key="11">
    <source>
        <dbReference type="EMBL" id="MCL1142700.1"/>
    </source>
</evidence>
<evidence type="ECO:0000256" key="5">
    <source>
        <dbReference type="PIRSR" id="PIRSR000149-2"/>
    </source>
</evidence>
<dbReference type="CDD" id="cd18126">
    <property type="entry name" value="GAPDH_I_C"/>
    <property type="match status" value="1"/>
</dbReference>
<dbReference type="Pfam" id="PF00044">
    <property type="entry name" value="Gp_dh_N"/>
    <property type="match status" value="1"/>
</dbReference>
<dbReference type="PANTHER" id="PTHR42955">
    <property type="entry name" value="GLYCERALDEHYDE-3-PHOSPHATE DEHYDROGENASE"/>
    <property type="match status" value="1"/>
</dbReference>
<gene>
    <name evidence="11" type="ORF">L2672_08365</name>
</gene>
<dbReference type="AlphaFoldDB" id="A0A9X2CLL6"/>
<evidence type="ECO:0000256" key="6">
    <source>
        <dbReference type="PIRSR" id="PIRSR000149-3"/>
    </source>
</evidence>
<dbReference type="InterPro" id="IPR020831">
    <property type="entry name" value="GlycerAld/Erythrose_P_DH"/>
</dbReference>
<evidence type="ECO:0000313" key="12">
    <source>
        <dbReference type="Proteomes" id="UP001139333"/>
    </source>
</evidence>
<dbReference type="EMBL" id="JAKIKP010000005">
    <property type="protein sequence ID" value="MCL1142700.1"/>
    <property type="molecule type" value="Genomic_DNA"/>
</dbReference>
<dbReference type="RefSeq" id="WP_248995386.1">
    <property type="nucleotide sequence ID" value="NZ_JAKIKP010000005.1"/>
</dbReference>
<feature type="binding site" evidence="5">
    <location>
        <position position="233"/>
    </location>
    <ligand>
        <name>D-glyceraldehyde 3-phosphate</name>
        <dbReference type="ChEBI" id="CHEBI:59776"/>
    </ligand>
</feature>
<keyword evidence="3 9" id="KW-0560">Oxidoreductase</keyword>
<dbReference type="InterPro" id="IPR020830">
    <property type="entry name" value="GlycerAld_3-P_DH_AS"/>
</dbReference>
<dbReference type="InterPro" id="IPR054835">
    <property type="entry name" value="G3PDH_Arsen"/>
</dbReference>
<comment type="similarity">
    <text evidence="1 8">Belongs to the glyceraldehyde-3-phosphate dehydrogenase family.</text>
</comment>
<organism evidence="11 12">
    <name type="scientific">Shewanella gaetbuli</name>
    <dbReference type="NCBI Taxonomy" id="220752"/>
    <lineage>
        <taxon>Bacteria</taxon>
        <taxon>Pseudomonadati</taxon>
        <taxon>Pseudomonadota</taxon>
        <taxon>Gammaproteobacteria</taxon>
        <taxon>Alteromonadales</taxon>
        <taxon>Shewanellaceae</taxon>
        <taxon>Shewanella</taxon>
    </lineage>
</organism>
<evidence type="ECO:0000256" key="2">
    <source>
        <dbReference type="ARBA" id="ARBA00011881"/>
    </source>
</evidence>
<dbReference type="Pfam" id="PF02800">
    <property type="entry name" value="Gp_dh_C"/>
    <property type="match status" value="1"/>
</dbReference>
<feature type="binding site" evidence="6">
    <location>
        <position position="315"/>
    </location>
    <ligand>
        <name>NAD(+)</name>
        <dbReference type="ChEBI" id="CHEBI:57540"/>
    </ligand>
</feature>
<dbReference type="GO" id="GO:0050661">
    <property type="term" value="F:NADP binding"/>
    <property type="evidence" value="ECO:0007669"/>
    <property type="project" value="InterPro"/>
</dbReference>
<comment type="caution">
    <text evidence="11">The sequence shown here is derived from an EMBL/GenBank/DDBJ whole genome shotgun (WGS) entry which is preliminary data.</text>
</comment>
<feature type="site" description="Activates thiol group during catalysis" evidence="7">
    <location>
        <position position="179"/>
    </location>
</feature>
<dbReference type="InterPro" id="IPR052978">
    <property type="entry name" value="GAP_dehydrogenase"/>
</dbReference>
<keyword evidence="6" id="KW-0520">NAD</keyword>
<dbReference type="GO" id="GO:0051287">
    <property type="term" value="F:NAD binding"/>
    <property type="evidence" value="ECO:0007669"/>
    <property type="project" value="InterPro"/>
</dbReference>
<dbReference type="InterPro" id="IPR006424">
    <property type="entry name" value="Glyceraldehyde-3-P_DH_1"/>
</dbReference>
<dbReference type="CDD" id="cd05214">
    <property type="entry name" value="GAPDH_I_N"/>
    <property type="match status" value="1"/>
</dbReference>
<sequence length="336" mass="36800">MTIKIGINGFGRMGRLSMRAAFDWEDVEIVHINDPAGDAATLAHLMTFDSVHGRWHHEATHQGDNMVINGQQIPCTRNIATQDTDWSKCDVVIEASGKIKTKALLKAYLDQGVKRVVVTAPVKEDGVLNIVMGVNDNLYNKAIHPIVTAASCTTNCLAPVVKVIHEKIGIKHGSMTTIHDITNTQTILDAPHQDLRRARACGISLIPTTTGSATAITHIFPELAGRLNGHAIRVPLANASITDCVFELNRDTTVEEVNQLLKQAAETELAGIMGYEERPLVSIDYKTDPRSSVIDALSTMVVNGTQVKLYVWYDNEWGYANRTAELARKVGLADKE</sequence>
<dbReference type="SUPFAM" id="SSF55347">
    <property type="entry name" value="Glyceraldehyde-3-phosphate dehydrogenase-like, C-terminal domain"/>
    <property type="match status" value="1"/>
</dbReference>
<dbReference type="InterPro" id="IPR020829">
    <property type="entry name" value="GlycerAld_3-P_DH_cat"/>
</dbReference>
<dbReference type="InterPro" id="IPR036291">
    <property type="entry name" value="NAD(P)-bd_dom_sf"/>
</dbReference>
<feature type="binding site" evidence="5">
    <location>
        <begin position="151"/>
        <end position="153"/>
    </location>
    <ligand>
        <name>D-glyceraldehyde 3-phosphate</name>
        <dbReference type="ChEBI" id="CHEBI:59776"/>
    </ligand>
</feature>
<dbReference type="InterPro" id="IPR020828">
    <property type="entry name" value="GlycerAld_3-P_DH_NAD(P)-bd"/>
</dbReference>
<dbReference type="FunFam" id="3.40.50.720:FF:000001">
    <property type="entry name" value="Glyceraldehyde-3-phosphate dehydrogenase"/>
    <property type="match status" value="1"/>
</dbReference>
<keyword evidence="12" id="KW-1185">Reference proteome</keyword>
<dbReference type="Gene3D" id="3.30.360.10">
    <property type="entry name" value="Dihydrodipicolinate Reductase, domain 2"/>
    <property type="match status" value="1"/>
</dbReference>
<proteinExistence type="inferred from homology"/>
<evidence type="ECO:0000256" key="1">
    <source>
        <dbReference type="ARBA" id="ARBA00007406"/>
    </source>
</evidence>
<dbReference type="NCBIfam" id="TIGR01534">
    <property type="entry name" value="GAPDH-I"/>
    <property type="match status" value="1"/>
</dbReference>
<evidence type="ECO:0000256" key="3">
    <source>
        <dbReference type="ARBA" id="ARBA00023002"/>
    </source>
</evidence>
<evidence type="ECO:0000256" key="8">
    <source>
        <dbReference type="RuleBase" id="RU000397"/>
    </source>
</evidence>
<accession>A0A9X2CLL6</accession>
<feature type="domain" description="Glyceraldehyde 3-phosphate dehydrogenase NAD(P) binding" evidence="10">
    <location>
        <begin position="3"/>
        <end position="152"/>
    </location>
</feature>
<keyword evidence="6" id="KW-0547">Nucleotide-binding</keyword>
<dbReference type="GO" id="GO:0016620">
    <property type="term" value="F:oxidoreductase activity, acting on the aldehyde or oxo group of donors, NAD or NADP as acceptor"/>
    <property type="evidence" value="ECO:0007669"/>
    <property type="project" value="InterPro"/>
</dbReference>
<name>A0A9X2CLL6_9GAMM</name>
<dbReference type="GO" id="GO:0006006">
    <property type="term" value="P:glucose metabolic process"/>
    <property type="evidence" value="ECO:0007669"/>
    <property type="project" value="InterPro"/>
</dbReference>
<dbReference type="PANTHER" id="PTHR42955:SF1">
    <property type="entry name" value="GLYCERALDEHYDE-3-PHOSPHATE DEHYDROGENASE"/>
    <property type="match status" value="1"/>
</dbReference>
<dbReference type="PIRSF" id="PIRSF000149">
    <property type="entry name" value="GAP_DH"/>
    <property type="match status" value="1"/>
</dbReference>
<evidence type="ECO:0000256" key="9">
    <source>
        <dbReference type="RuleBase" id="RU361160"/>
    </source>
</evidence>
<feature type="active site" description="Nucleophile" evidence="4">
    <location>
        <position position="152"/>
    </location>
</feature>
<dbReference type="SUPFAM" id="SSF51735">
    <property type="entry name" value="NAD(P)-binding Rossmann-fold domains"/>
    <property type="match status" value="1"/>
</dbReference>
<dbReference type="PROSITE" id="PS00071">
    <property type="entry name" value="GAPDH"/>
    <property type="match status" value="1"/>
</dbReference>
<feature type="binding site" evidence="6">
    <location>
        <position position="34"/>
    </location>
    <ligand>
        <name>NAD(+)</name>
        <dbReference type="ChEBI" id="CHEBI:57540"/>
    </ligand>
</feature>
<dbReference type="EC" id="1.2.1.-" evidence="9"/>
<evidence type="ECO:0000256" key="7">
    <source>
        <dbReference type="PIRSR" id="PIRSR000149-4"/>
    </source>
</evidence>
<dbReference type="PRINTS" id="PR00078">
    <property type="entry name" value="G3PDHDRGNASE"/>
</dbReference>
<dbReference type="SMART" id="SM00846">
    <property type="entry name" value="Gp_dh_N"/>
    <property type="match status" value="1"/>
</dbReference>
<reference evidence="11" key="1">
    <citation type="submission" date="2022-01" db="EMBL/GenBank/DDBJ databases">
        <title>Whole genome-based taxonomy of the Shewanellaceae.</title>
        <authorList>
            <person name="Martin-Rodriguez A.J."/>
        </authorList>
    </citation>
    <scope>NUCLEOTIDE SEQUENCE</scope>
    <source>
        <strain evidence="11">DSM 16422</strain>
    </source>
</reference>
<dbReference type="NCBIfam" id="NF006512">
    <property type="entry name" value="PRK08955.1"/>
    <property type="match status" value="1"/>
</dbReference>
<feature type="binding site" evidence="5">
    <location>
        <position position="182"/>
    </location>
    <ligand>
        <name>D-glyceraldehyde 3-phosphate</name>
        <dbReference type="ChEBI" id="CHEBI:59776"/>
    </ligand>
</feature>
<comment type="subunit">
    <text evidence="2">Homotetramer.</text>
</comment>
<dbReference type="Gene3D" id="3.40.50.720">
    <property type="entry name" value="NAD(P)-binding Rossmann-like Domain"/>
    <property type="match status" value="1"/>
</dbReference>
<dbReference type="Proteomes" id="UP001139333">
    <property type="component" value="Unassembled WGS sequence"/>
</dbReference>
<protein>
    <recommendedName>
        <fullName evidence="9">Glyceraldehyde-3-phosphate dehydrogenase</fullName>
        <ecNumber evidence="9">1.2.1.-</ecNumber>
    </recommendedName>
</protein>
<feature type="binding site" evidence="6">
    <location>
        <position position="119"/>
    </location>
    <ligand>
        <name>NAD(+)</name>
        <dbReference type="ChEBI" id="CHEBI:57540"/>
    </ligand>
</feature>